<gene>
    <name evidence="2" type="ORF">EIN_252650</name>
</gene>
<dbReference type="VEuPathDB" id="AmoebaDB:EIN_252650"/>
<protein>
    <recommendedName>
        <fullName evidence="4">TLDc domain-containing protein</fullName>
    </recommendedName>
</protein>
<dbReference type="Proteomes" id="UP000014680">
    <property type="component" value="Unassembled WGS sequence"/>
</dbReference>
<feature type="region of interest" description="Disordered" evidence="1">
    <location>
        <begin position="61"/>
        <end position="82"/>
    </location>
</feature>
<feature type="compositionally biased region" description="Polar residues" evidence="1">
    <location>
        <begin position="70"/>
        <end position="82"/>
    </location>
</feature>
<organism evidence="2 3">
    <name type="scientific">Entamoeba invadens IP1</name>
    <dbReference type="NCBI Taxonomy" id="370355"/>
    <lineage>
        <taxon>Eukaryota</taxon>
        <taxon>Amoebozoa</taxon>
        <taxon>Evosea</taxon>
        <taxon>Archamoebae</taxon>
        <taxon>Mastigamoebida</taxon>
        <taxon>Entamoebidae</taxon>
        <taxon>Entamoeba</taxon>
    </lineage>
</organism>
<dbReference type="EMBL" id="KB206169">
    <property type="protein sequence ID" value="ELP95031.1"/>
    <property type="molecule type" value="Genomic_DNA"/>
</dbReference>
<reference evidence="2 3" key="1">
    <citation type="submission" date="2012-10" db="EMBL/GenBank/DDBJ databases">
        <authorList>
            <person name="Zafar N."/>
            <person name="Inman J."/>
            <person name="Hall N."/>
            <person name="Lorenzi H."/>
            <person name="Caler E."/>
        </authorList>
    </citation>
    <scope>NUCLEOTIDE SEQUENCE [LARGE SCALE GENOMIC DNA]</scope>
    <source>
        <strain evidence="2 3">IP1</strain>
    </source>
</reference>
<dbReference type="GeneID" id="14893821"/>
<dbReference type="AlphaFoldDB" id="A0A0A1UEM6"/>
<proteinExistence type="predicted"/>
<evidence type="ECO:0000256" key="1">
    <source>
        <dbReference type="SAM" id="MobiDB-lite"/>
    </source>
</evidence>
<keyword evidence="3" id="KW-1185">Reference proteome</keyword>
<dbReference type="KEGG" id="eiv:EIN_252650"/>
<name>A0A0A1UEM6_ENTIV</name>
<evidence type="ECO:0008006" key="4">
    <source>
        <dbReference type="Google" id="ProtNLM"/>
    </source>
</evidence>
<evidence type="ECO:0000313" key="2">
    <source>
        <dbReference type="EMBL" id="ELP95031.1"/>
    </source>
</evidence>
<evidence type="ECO:0000313" key="3">
    <source>
        <dbReference type="Proteomes" id="UP000014680"/>
    </source>
</evidence>
<accession>A0A0A1UEM6</accession>
<dbReference type="RefSeq" id="XP_004261802.1">
    <property type="nucleotide sequence ID" value="XM_004261754.1"/>
</dbReference>
<sequence length="349" mass="40335">MGDELGELKNVLIEKLFECCSLSSEYKKSDILEFYEECADDKNYISGFIEEVDAINKKITTDKTPKRNTHSNTKPDNLLPNTETTLQFPQKSLQSYSFQIPKQKQSIPQIVKLNPIITTQETSMFKSQKPNEYFKKVPEIHILPKTLFKDSDTFLPNHFAMTKKSLLYTSTCCANYPQFEFLRLKIGSEFNLKQCEVQLDIDLMCSSQSLYDTFYKHTWKVNTVIFIVADNEDYKEDAFGCFVRVGCVSCTWVKDPNIKLFSFIGREVQLFGLKSGGDNKSLYLCDETNKEILFAVGLGEFNDILFHKGTDKNITPTVYLKPSAFNYMEKKFFEPKIVRPKRLIVANFF</sequence>